<name>A0A3S9UZA8_9BACL</name>
<feature type="domain" description="Cell envelope-related transcriptional attenuator" evidence="3">
    <location>
        <begin position="108"/>
        <end position="266"/>
    </location>
</feature>
<dbReference type="InterPro" id="IPR050922">
    <property type="entry name" value="LytR/CpsA/Psr_CW_biosynth"/>
</dbReference>
<evidence type="ECO:0000313" key="5">
    <source>
        <dbReference type="Proteomes" id="UP000270678"/>
    </source>
</evidence>
<keyword evidence="5" id="KW-1185">Reference proteome</keyword>
<dbReference type="InterPro" id="IPR004474">
    <property type="entry name" value="LytR_CpsA_psr"/>
</dbReference>
<dbReference type="OrthoDB" id="27330at2"/>
<protein>
    <submittedName>
        <fullName evidence="4">LytR family transcriptional regulator</fullName>
    </submittedName>
</protein>
<reference evidence="5" key="1">
    <citation type="submission" date="2018-12" db="EMBL/GenBank/DDBJ databases">
        <title>Complete genome sequence of Paenibacillus sp. MBLB1234.</title>
        <authorList>
            <person name="Nam Y.-D."/>
            <person name="Kang J."/>
            <person name="Chung W.-H."/>
            <person name="Park Y.S."/>
        </authorList>
    </citation>
    <scope>NUCLEOTIDE SEQUENCE [LARGE SCALE GENOMIC DNA]</scope>
    <source>
        <strain evidence="5">MBLB1234</strain>
    </source>
</reference>
<dbReference type="PANTHER" id="PTHR33392:SF6">
    <property type="entry name" value="POLYISOPRENYL-TEICHOIC ACID--PEPTIDOGLYCAN TEICHOIC ACID TRANSFERASE TAGU"/>
    <property type="match status" value="1"/>
</dbReference>
<dbReference type="KEGG" id="plut:EI981_15300"/>
<dbReference type="Gene3D" id="3.40.630.190">
    <property type="entry name" value="LCP protein"/>
    <property type="match status" value="1"/>
</dbReference>
<keyword evidence="2" id="KW-0472">Membrane</keyword>
<dbReference type="Pfam" id="PF03816">
    <property type="entry name" value="LytR_cpsA_psr"/>
    <property type="match status" value="1"/>
</dbReference>
<keyword evidence="2" id="KW-0812">Transmembrane</keyword>
<evidence type="ECO:0000256" key="1">
    <source>
        <dbReference type="ARBA" id="ARBA00006068"/>
    </source>
</evidence>
<dbReference type="EMBL" id="CP034346">
    <property type="protein sequence ID" value="AZS15672.1"/>
    <property type="molecule type" value="Genomic_DNA"/>
</dbReference>
<evidence type="ECO:0000256" key="2">
    <source>
        <dbReference type="SAM" id="Phobius"/>
    </source>
</evidence>
<keyword evidence="2" id="KW-1133">Transmembrane helix</keyword>
<comment type="similarity">
    <text evidence="1">Belongs to the LytR/CpsA/Psr (LCP) family.</text>
</comment>
<dbReference type="AlphaFoldDB" id="A0A3S9UZA8"/>
<evidence type="ECO:0000259" key="3">
    <source>
        <dbReference type="Pfam" id="PF03816"/>
    </source>
</evidence>
<evidence type="ECO:0000313" key="4">
    <source>
        <dbReference type="EMBL" id="AZS15672.1"/>
    </source>
</evidence>
<feature type="transmembrane region" description="Helical" evidence="2">
    <location>
        <begin position="27"/>
        <end position="48"/>
    </location>
</feature>
<proteinExistence type="inferred from homology"/>
<gene>
    <name evidence="4" type="ORF">EI981_15300</name>
</gene>
<dbReference type="PANTHER" id="PTHR33392">
    <property type="entry name" value="POLYISOPRENYL-TEICHOIC ACID--PEPTIDOGLYCAN TEICHOIC ACID TRANSFERASE TAGU"/>
    <property type="match status" value="1"/>
</dbReference>
<organism evidence="4 5">
    <name type="scientific">Paenibacillus lutimineralis</name>
    <dbReference type="NCBI Taxonomy" id="2707005"/>
    <lineage>
        <taxon>Bacteria</taxon>
        <taxon>Bacillati</taxon>
        <taxon>Bacillota</taxon>
        <taxon>Bacilli</taxon>
        <taxon>Bacillales</taxon>
        <taxon>Paenibacillaceae</taxon>
        <taxon>Paenibacillus</taxon>
    </lineage>
</organism>
<dbReference type="NCBIfam" id="TIGR00350">
    <property type="entry name" value="lytR_cpsA_psr"/>
    <property type="match status" value="1"/>
</dbReference>
<sequence>MAVSNNNSRSKTKSTNKNKSKHKVLKIVGMVSAILILGICICVGYLYYKAEATIHRIASPEISTQTYQSSPPGEENNAEQQVPAPHLKPMIILLAGVDSRDGSGGTVNTDVLMFVSYNPDTRSAKLLSLPRDLLIKSEFARSRKANYYYAYYYNKDKSTAIPNTKQFYSELLDLPIDYMVVVDFDALRKTVDALGGLQIDVEMDMKYRDTADGTNIDLRKGLQKLDGSQVLDYVRYRKSNQGTQESSDFARNERQQKVIKQILEKLGELSGISQWGTILDIIGDHVTSDIPESLIRQGILNFSSLKPNQIQTLNMDSLWKSPFVYVKQEDLKEALIALREEAGLSTDSEPHFKSIGTID</sequence>
<accession>A0A3S9UZA8</accession>
<dbReference type="Proteomes" id="UP000270678">
    <property type="component" value="Chromosome"/>
</dbReference>